<evidence type="ECO:0000313" key="3">
    <source>
        <dbReference type="Proteomes" id="UP000292235"/>
    </source>
</evidence>
<keyword evidence="3" id="KW-1185">Reference proteome</keyword>
<proteinExistence type="predicted"/>
<sequence length="480" mass="48077">MRLIVENRFALLVLVLIGLTALFGVAFATRSVGASPRGAESPATAPVQSALRVCPPPQGDDRAAQAAAFATGPDGESRGGGELSATENTGEAAEVGEPASAGRLWSADTGGSAEHTLVAAEGAAAAGLEVAQTTIGEDGAYATEVRCAEPGISTWFAAPGGTDLEGLRLLLANPDQEAATVNVDVYGADGPVYSDETRGISVGARGRSEVDLTELIQGSRAAVVHVRTNSGRVAASLFADRGGSGRDWVPPTAPPADTHVVPAIPSGSGTKRLVIAAPGDSPVTADVRLYTEDGRAEHDTLTGLSVPPAAGTFLSLEGPLSKKAGTAVVEADGPVVVGVAFSRSGGDDTAYTAAAPPLQGPLHGTAVVPANPEGTRTRLVFGALAQPAAVVVTPVAADGATGEPARVEVGAERTAVADVEAPDGAHALTVRVEGEAPVYAGRVLTHESGGDRATSLQPLQPAPSEVALPAVEDGLTAIVR</sequence>
<gene>
    <name evidence="2" type="ORF">EKD16_04605</name>
</gene>
<organism evidence="2 3">
    <name type="scientific">Streptomonospora litoralis</name>
    <dbReference type="NCBI Taxonomy" id="2498135"/>
    <lineage>
        <taxon>Bacteria</taxon>
        <taxon>Bacillati</taxon>
        <taxon>Actinomycetota</taxon>
        <taxon>Actinomycetes</taxon>
        <taxon>Streptosporangiales</taxon>
        <taxon>Nocardiopsidaceae</taxon>
        <taxon>Streptomonospora</taxon>
    </lineage>
</organism>
<dbReference type="AlphaFoldDB" id="A0A4P6PX15"/>
<dbReference type="RefSeq" id="WP_131097228.1">
    <property type="nucleotide sequence ID" value="NZ_CP036455.1"/>
</dbReference>
<dbReference type="OrthoDB" id="3729011at2"/>
<dbReference type="Pfam" id="PF18986">
    <property type="entry name" value="DUF5719"/>
    <property type="match status" value="1"/>
</dbReference>
<protein>
    <recommendedName>
        <fullName evidence="4">Secreted protein</fullName>
    </recommendedName>
</protein>
<dbReference type="Proteomes" id="UP000292235">
    <property type="component" value="Chromosome"/>
</dbReference>
<reference evidence="2 3" key="1">
    <citation type="submission" date="2019-02" db="EMBL/GenBank/DDBJ databases">
        <authorList>
            <person name="Khodamoradi S."/>
            <person name="Hahnke R.L."/>
            <person name="Kaempfer P."/>
            <person name="Schumann P."/>
            <person name="Rohde M."/>
            <person name="Steinert M."/>
            <person name="Luzhetskyy A."/>
            <person name="Wink J."/>
            <person name="Ruckert C."/>
        </authorList>
    </citation>
    <scope>NUCLEOTIDE SEQUENCE [LARGE SCALE GENOMIC DNA]</scope>
    <source>
        <strain evidence="2 3">M2</strain>
    </source>
</reference>
<dbReference type="InterPro" id="IPR043777">
    <property type="entry name" value="DUF5719"/>
</dbReference>
<dbReference type="EMBL" id="CP036455">
    <property type="protein sequence ID" value="QBI52728.1"/>
    <property type="molecule type" value="Genomic_DNA"/>
</dbReference>
<dbReference type="KEGG" id="strr:EKD16_04605"/>
<accession>A0A4P6PX15</accession>
<name>A0A4P6PX15_9ACTN</name>
<feature type="region of interest" description="Disordered" evidence="1">
    <location>
        <begin position="56"/>
        <end position="97"/>
    </location>
</feature>
<evidence type="ECO:0008006" key="4">
    <source>
        <dbReference type="Google" id="ProtNLM"/>
    </source>
</evidence>
<evidence type="ECO:0000256" key="1">
    <source>
        <dbReference type="SAM" id="MobiDB-lite"/>
    </source>
</evidence>
<evidence type="ECO:0000313" key="2">
    <source>
        <dbReference type="EMBL" id="QBI52728.1"/>
    </source>
</evidence>